<dbReference type="SUPFAM" id="SSF55729">
    <property type="entry name" value="Acyl-CoA N-acyltransferases (Nat)"/>
    <property type="match status" value="1"/>
</dbReference>
<evidence type="ECO:0000313" key="2">
    <source>
        <dbReference type="EMBL" id="AQQ05625.1"/>
    </source>
</evidence>
<dbReference type="InterPro" id="IPR000182">
    <property type="entry name" value="GNAT_dom"/>
</dbReference>
<keyword evidence="3" id="KW-1185">Reference proteome</keyword>
<dbReference type="Proteomes" id="UP000188174">
    <property type="component" value="Chromosome"/>
</dbReference>
<feature type="domain" description="N-acetyltransferase" evidence="1">
    <location>
        <begin position="18"/>
        <end position="180"/>
    </location>
</feature>
<dbReference type="PROSITE" id="PS51186">
    <property type="entry name" value="GNAT"/>
    <property type="match status" value="1"/>
</dbReference>
<dbReference type="EMBL" id="CP019630">
    <property type="protein sequence ID" value="AQQ05625.1"/>
    <property type="molecule type" value="Genomic_DNA"/>
</dbReference>
<dbReference type="Gene3D" id="3.40.630.30">
    <property type="match status" value="1"/>
</dbReference>
<organism evidence="2 3">
    <name type="scientific">Roseibium algicola</name>
    <dbReference type="NCBI Taxonomy" id="2857014"/>
    <lineage>
        <taxon>Bacteria</taxon>
        <taxon>Pseudomonadati</taxon>
        <taxon>Pseudomonadota</taxon>
        <taxon>Alphaproteobacteria</taxon>
        <taxon>Hyphomicrobiales</taxon>
        <taxon>Stappiaceae</taxon>
        <taxon>Roseibium</taxon>
    </lineage>
</organism>
<dbReference type="PANTHER" id="PTHR43792">
    <property type="entry name" value="GNAT FAMILY, PUTATIVE (AFU_ORTHOLOGUE AFUA_3G00765)-RELATED-RELATED"/>
    <property type="match status" value="1"/>
</dbReference>
<dbReference type="Pfam" id="PF13302">
    <property type="entry name" value="Acetyltransf_3"/>
    <property type="match status" value="1"/>
</dbReference>
<dbReference type="InterPro" id="IPR016181">
    <property type="entry name" value="Acyl_CoA_acyltransferase"/>
</dbReference>
<protein>
    <recommendedName>
        <fullName evidence="1">N-acetyltransferase domain-containing protein</fullName>
    </recommendedName>
</protein>
<sequence length="184" mass="21267">MCVCLELRMALDLTTRRLQLTQVRSEDWEEYYPIISAPETSAHSDLPRAPTEKRARGFVDWMVRLSQQSKGFAWMVRDVETRELLGCIRLNSIDKRASVAVIGYEFGKPFWGNGYATETLIVVTKHCHQVMNLYRLEAWTLAGNLASGRVLTNAGFRYEGTQRRKMIIGRQRFDMRLFGRLADD</sequence>
<reference evidence="2 3" key="1">
    <citation type="submission" date="2017-02" db="EMBL/GenBank/DDBJ databases">
        <authorList>
            <person name="Jeong S."/>
        </authorList>
    </citation>
    <scope>NUCLEOTIDE SEQUENCE [LARGE SCALE GENOMIC DNA]</scope>
    <source>
        <strain evidence="2 3">RMAR6-6</strain>
    </source>
</reference>
<evidence type="ECO:0000259" key="1">
    <source>
        <dbReference type="PROSITE" id="PS51186"/>
    </source>
</evidence>
<evidence type="ECO:0000313" key="3">
    <source>
        <dbReference type="Proteomes" id="UP000188174"/>
    </source>
</evidence>
<dbReference type="InterPro" id="IPR051531">
    <property type="entry name" value="N-acetyltransferase"/>
</dbReference>
<proteinExistence type="predicted"/>
<gene>
    <name evidence="2" type="ORF">B0E33_20330</name>
</gene>
<accession>A0ABN4WVB4</accession>
<name>A0ABN4WVB4_9HYPH</name>